<evidence type="ECO:0000313" key="2">
    <source>
        <dbReference type="Proteomes" id="UP000676194"/>
    </source>
</evidence>
<evidence type="ECO:0000313" key="1">
    <source>
        <dbReference type="EMBL" id="QVL31539.1"/>
    </source>
</evidence>
<evidence type="ECO:0008006" key="3">
    <source>
        <dbReference type="Google" id="ProtNLM"/>
    </source>
</evidence>
<proteinExistence type="predicted"/>
<dbReference type="AlphaFoldDB" id="A0A8E6B590"/>
<name>A0A8E6B590_9BACT</name>
<dbReference type="RefSeq" id="WP_213495521.1">
    <property type="nucleotide sequence ID" value="NZ_CP074694.1"/>
</dbReference>
<reference evidence="1" key="1">
    <citation type="submission" date="2021-05" db="EMBL/GenBank/DDBJ databases">
        <title>Complete genome sequence of the cellulolytic planctomycete Telmatocola sphagniphila SP2T and characterization of the first cellulase from planctomycetes.</title>
        <authorList>
            <person name="Rakitin A.L."/>
            <person name="Beletsky A.V."/>
            <person name="Naumoff D.G."/>
            <person name="Kulichevskaya I.S."/>
            <person name="Mardanov A.V."/>
            <person name="Ravin N.V."/>
            <person name="Dedysh S.N."/>
        </authorList>
    </citation>
    <scope>NUCLEOTIDE SEQUENCE</scope>
    <source>
        <strain evidence="1">SP2T</strain>
    </source>
</reference>
<dbReference type="PROSITE" id="PS51257">
    <property type="entry name" value="PROKAR_LIPOPROTEIN"/>
    <property type="match status" value="1"/>
</dbReference>
<gene>
    <name evidence="1" type="ORF">KIH39_22255</name>
</gene>
<dbReference type="EMBL" id="CP074694">
    <property type="protein sequence ID" value="QVL31539.1"/>
    <property type="molecule type" value="Genomic_DNA"/>
</dbReference>
<dbReference type="Proteomes" id="UP000676194">
    <property type="component" value="Chromosome"/>
</dbReference>
<sequence length="150" mass="16607">MRRLLLLACLTVALLGCKKEAKETEPKAKAMNPFDRSEKTGNGVISDVARAPKRTVAQNDMHNLHLLIETISGASGNMPDANTILTSLKQDPDARKIAQYIEEGWIILTGIKQREGVWAYEKEALTTRGFVVTNSGVEMLSKEELQAKLR</sequence>
<keyword evidence="2" id="KW-1185">Reference proteome</keyword>
<protein>
    <recommendedName>
        <fullName evidence="3">Lipoprotein</fullName>
    </recommendedName>
</protein>
<dbReference type="KEGG" id="tsph:KIH39_22255"/>
<organism evidence="1 2">
    <name type="scientific">Telmatocola sphagniphila</name>
    <dbReference type="NCBI Taxonomy" id="1123043"/>
    <lineage>
        <taxon>Bacteria</taxon>
        <taxon>Pseudomonadati</taxon>
        <taxon>Planctomycetota</taxon>
        <taxon>Planctomycetia</taxon>
        <taxon>Gemmatales</taxon>
        <taxon>Gemmataceae</taxon>
    </lineage>
</organism>
<accession>A0A8E6B590</accession>